<dbReference type="Pfam" id="PF13416">
    <property type="entry name" value="SBP_bac_8"/>
    <property type="match status" value="1"/>
</dbReference>
<dbReference type="AlphaFoldDB" id="A0AAU1I247"/>
<dbReference type="PANTHER" id="PTHR43649:SF29">
    <property type="entry name" value="OSMOPROTECTIVE COMPOUNDS-BINDING PROTEIN GGTB"/>
    <property type="match status" value="1"/>
</dbReference>
<reference evidence="5" key="1">
    <citation type="submission" date="2022-10" db="EMBL/GenBank/DDBJ databases">
        <title>The complete genomes of actinobacterial strains from the NBC collection.</title>
        <authorList>
            <person name="Joergensen T.S."/>
            <person name="Alvarez Arevalo M."/>
            <person name="Sterndorff E.B."/>
            <person name="Faurdal D."/>
            <person name="Vuksanovic O."/>
            <person name="Mourched A.-S."/>
            <person name="Charusanti P."/>
            <person name="Shaw S."/>
            <person name="Blin K."/>
            <person name="Weber T."/>
        </authorList>
    </citation>
    <scope>NUCLEOTIDE SEQUENCE</scope>
    <source>
        <strain evidence="5">NBC 00180</strain>
    </source>
</reference>
<dbReference type="PANTHER" id="PTHR43649">
    <property type="entry name" value="ARABINOSE-BINDING PROTEIN-RELATED"/>
    <property type="match status" value="1"/>
</dbReference>
<evidence type="ECO:0000256" key="2">
    <source>
        <dbReference type="ARBA" id="ARBA00022448"/>
    </source>
</evidence>
<gene>
    <name evidence="5" type="ORF">OG477_24335</name>
</gene>
<accession>A0AAU1I247</accession>
<feature type="signal peptide" evidence="4">
    <location>
        <begin position="1"/>
        <end position="34"/>
    </location>
</feature>
<dbReference type="EMBL" id="CP108140">
    <property type="protein sequence ID" value="WTP88295.1"/>
    <property type="molecule type" value="Genomic_DNA"/>
</dbReference>
<dbReference type="PROSITE" id="PS51257">
    <property type="entry name" value="PROKAR_LIPOPROTEIN"/>
    <property type="match status" value="1"/>
</dbReference>
<keyword evidence="4" id="KW-0732">Signal</keyword>
<feature type="region of interest" description="Disordered" evidence="3">
    <location>
        <begin position="38"/>
        <end position="58"/>
    </location>
</feature>
<sequence>MRTSTNSRNRTTRAVRAAAAVCAGALALSLTACGGDDNDSGNEQGGSGQETADTVTLPKLNGESLEVAAVWTGAEQENFKKVLAEFEKRTGAKVTFVPAQDPIINFLGSKVAGGQPPDIAMLPQPGAIKQAVDKKWAKPLGAEAIKELQENYSQGWQDIGKVDNKQYGVYYKAANKSLIWYNAQVFENAGATEPKTWDELLTTAQTVYDSGVTPFSVGGAEGWTLTDWFENVYLSQAGPEKYDQLARHEIKWTDPSVKDALTTLAQVWGKKDYVAGGADGALQTDFPASVTQVFTGGDQPKAAMVYEGDFAQVNITQAKAKVGTDAKVFPFPTVGDTAPVVSGGDAAVILQDSEAAQALATFLASPDAATIQAKLGGYLSPNKNVDNSAYPNEVQQKIAKALIDSGDDFRFDMSDQAPQAFGGTPGKGEWKALQDFLKNPSDVAGTQQKLEADAAAAFGN</sequence>
<name>A0AAU1I247_9ACTN</name>
<evidence type="ECO:0000256" key="4">
    <source>
        <dbReference type="SAM" id="SignalP"/>
    </source>
</evidence>
<evidence type="ECO:0000313" key="5">
    <source>
        <dbReference type="EMBL" id="WTP88295.1"/>
    </source>
</evidence>
<evidence type="ECO:0000256" key="1">
    <source>
        <dbReference type="ARBA" id="ARBA00008520"/>
    </source>
</evidence>
<comment type="similarity">
    <text evidence="1">Belongs to the bacterial solute-binding protein 1 family.</text>
</comment>
<evidence type="ECO:0000256" key="3">
    <source>
        <dbReference type="SAM" id="MobiDB-lite"/>
    </source>
</evidence>
<proteinExistence type="inferred from homology"/>
<keyword evidence="2" id="KW-0813">Transport</keyword>
<dbReference type="Gene3D" id="3.40.190.10">
    <property type="entry name" value="Periplasmic binding protein-like II"/>
    <property type="match status" value="2"/>
</dbReference>
<protein>
    <submittedName>
        <fullName evidence="5">ABC transporter substrate-binding protein</fullName>
    </submittedName>
</protein>
<dbReference type="InterPro" id="IPR050490">
    <property type="entry name" value="Bact_solute-bd_prot1"/>
</dbReference>
<dbReference type="SUPFAM" id="SSF53850">
    <property type="entry name" value="Periplasmic binding protein-like II"/>
    <property type="match status" value="1"/>
</dbReference>
<organism evidence="5">
    <name type="scientific">Streptomyces sp. NBC_00180</name>
    <dbReference type="NCBI Taxonomy" id="2903632"/>
    <lineage>
        <taxon>Bacteria</taxon>
        <taxon>Bacillati</taxon>
        <taxon>Actinomycetota</taxon>
        <taxon>Actinomycetes</taxon>
        <taxon>Kitasatosporales</taxon>
        <taxon>Streptomycetaceae</taxon>
        <taxon>Streptomyces</taxon>
    </lineage>
</organism>
<dbReference type="InterPro" id="IPR006059">
    <property type="entry name" value="SBP"/>
</dbReference>
<feature type="chain" id="PRO_5043659065" evidence="4">
    <location>
        <begin position="35"/>
        <end position="460"/>
    </location>
</feature>